<dbReference type="InterPro" id="IPR047650">
    <property type="entry name" value="Transpos_IS110"/>
</dbReference>
<proteinExistence type="predicted"/>
<evidence type="ECO:0000313" key="4">
    <source>
        <dbReference type="Proteomes" id="UP000626786"/>
    </source>
</evidence>
<dbReference type="PANTHER" id="PTHR33055:SF15">
    <property type="entry name" value="TRANSPOSASE-RELATED"/>
    <property type="match status" value="1"/>
</dbReference>
<dbReference type="EMBL" id="JACSQN010000037">
    <property type="protein sequence ID" value="MBD7986405.1"/>
    <property type="molecule type" value="Genomic_DNA"/>
</dbReference>
<comment type="caution">
    <text evidence="3">The sequence shown here is derived from an EMBL/GenBank/DDBJ whole genome shotgun (WGS) entry which is preliminary data.</text>
</comment>
<name>A0ABR8UEF0_9BACL</name>
<sequence length="425" mass="48456">MNSMTNNKINQVTESTLVVGIDIAKRKHYATFVDERGRQFKKAFPVFQSEAGFEALHQAILDGRKEHGKDDVIVGVEPTGHYWLNLARFLADHGIPLVIVNPMHVKRVKELDDNLQTKNDKKDALTIARLMKDGRFSFPKLLEGEAEEIRVAYSLRESLIEERAMLKNNIHRWIDKYFPELFKVFSDFGAMMLAVLEAKPMPLDLTDMTPDELADICAVTGKMKQRRPAKAAALIQAAQESIGITEGEWGARREIAILMRRYRLLDEEIGQLDIELQELIKETPEYQYLRSVPGIGSATIAGLLAEVGSFMDYESPRQLIKLAGLTLRENSSGTHQGQKRISKRGRKRLRSLLFKAMLPLLRNNEAFQTLHQYYTERTDNPLRKKQSMVILCGKLLKILHTLCTKKRYFNGDQMLADVTCLKLAV</sequence>
<dbReference type="Proteomes" id="UP000626786">
    <property type="component" value="Unassembled WGS sequence"/>
</dbReference>
<dbReference type="Pfam" id="PF01548">
    <property type="entry name" value="DEDD_Tnp_IS110"/>
    <property type="match status" value="1"/>
</dbReference>
<organism evidence="3 4">
    <name type="scientific">Sporosarcina quadrami</name>
    <dbReference type="NCBI Taxonomy" id="2762234"/>
    <lineage>
        <taxon>Bacteria</taxon>
        <taxon>Bacillati</taxon>
        <taxon>Bacillota</taxon>
        <taxon>Bacilli</taxon>
        <taxon>Bacillales</taxon>
        <taxon>Caryophanaceae</taxon>
        <taxon>Sporosarcina</taxon>
    </lineage>
</organism>
<feature type="domain" description="Transposase IS116/IS110/IS902 C-terminal" evidence="2">
    <location>
        <begin position="287"/>
        <end position="372"/>
    </location>
</feature>
<dbReference type="InterPro" id="IPR003346">
    <property type="entry name" value="Transposase_20"/>
</dbReference>
<evidence type="ECO:0000259" key="1">
    <source>
        <dbReference type="Pfam" id="PF01548"/>
    </source>
</evidence>
<dbReference type="PANTHER" id="PTHR33055">
    <property type="entry name" value="TRANSPOSASE FOR INSERTION SEQUENCE ELEMENT IS1111A"/>
    <property type="match status" value="1"/>
</dbReference>
<keyword evidence="4" id="KW-1185">Reference proteome</keyword>
<protein>
    <submittedName>
        <fullName evidence="3">IS110 family transposase</fullName>
    </submittedName>
</protein>
<dbReference type="Pfam" id="PF02371">
    <property type="entry name" value="Transposase_20"/>
    <property type="match status" value="1"/>
</dbReference>
<gene>
    <name evidence="3" type="ORF">H9649_17695</name>
</gene>
<reference evidence="3 4" key="1">
    <citation type="submission" date="2020-08" db="EMBL/GenBank/DDBJ databases">
        <title>A Genomic Blueprint of the Chicken Gut Microbiome.</title>
        <authorList>
            <person name="Gilroy R."/>
            <person name="Ravi A."/>
            <person name="Getino M."/>
            <person name="Pursley I."/>
            <person name="Horton D.L."/>
            <person name="Alikhan N.-F."/>
            <person name="Baker D."/>
            <person name="Gharbi K."/>
            <person name="Hall N."/>
            <person name="Watson M."/>
            <person name="Adriaenssens E.M."/>
            <person name="Foster-Nyarko E."/>
            <person name="Jarju S."/>
            <person name="Secka A."/>
            <person name="Antonio M."/>
            <person name="Oren A."/>
            <person name="Chaudhuri R."/>
            <person name="La Ragione R.M."/>
            <person name="Hildebrand F."/>
            <person name="Pallen M.J."/>
        </authorList>
    </citation>
    <scope>NUCLEOTIDE SEQUENCE [LARGE SCALE GENOMIC DNA]</scope>
    <source>
        <strain evidence="3 4">Sa2YVA2</strain>
    </source>
</reference>
<dbReference type="NCBIfam" id="NF033542">
    <property type="entry name" value="transpos_IS110"/>
    <property type="match status" value="1"/>
</dbReference>
<dbReference type="InterPro" id="IPR002525">
    <property type="entry name" value="Transp_IS110-like_N"/>
</dbReference>
<accession>A0ABR8UEF0</accession>
<evidence type="ECO:0000313" key="3">
    <source>
        <dbReference type="EMBL" id="MBD7986405.1"/>
    </source>
</evidence>
<feature type="domain" description="Transposase IS110-like N-terminal" evidence="1">
    <location>
        <begin position="19"/>
        <end position="179"/>
    </location>
</feature>
<evidence type="ECO:0000259" key="2">
    <source>
        <dbReference type="Pfam" id="PF02371"/>
    </source>
</evidence>